<evidence type="ECO:0000313" key="1">
    <source>
        <dbReference type="EMBL" id="PSF36035.1"/>
    </source>
</evidence>
<dbReference type="Pfam" id="PF21826">
    <property type="entry name" value="DUF6887"/>
    <property type="match status" value="1"/>
</dbReference>
<gene>
    <name evidence="1" type="ORF">C7H19_14935</name>
</gene>
<accession>A0A2T1LWA2</accession>
<comment type="caution">
    <text evidence="1">The sequence shown here is derived from an EMBL/GenBank/DDBJ whole genome shotgun (WGS) entry which is preliminary data.</text>
</comment>
<dbReference type="AlphaFoldDB" id="A0A2T1LWA2"/>
<dbReference type="InterPro" id="IPR054053">
    <property type="entry name" value="DUF6887"/>
</dbReference>
<sequence length="69" mass="8100">MTYINYHQMSRTELRAYILEHRDDEQAFQAYMDKLVDAPVLASGTLTDLDNPEKIAEIIKKIQKTKKEE</sequence>
<dbReference type="Proteomes" id="UP000239001">
    <property type="component" value="Unassembled WGS sequence"/>
</dbReference>
<keyword evidence="2" id="KW-1185">Reference proteome</keyword>
<name>A0A2T1LWA2_9CHRO</name>
<dbReference type="EMBL" id="PXOH01000016">
    <property type="protein sequence ID" value="PSF36035.1"/>
    <property type="molecule type" value="Genomic_DNA"/>
</dbReference>
<organism evidence="1 2">
    <name type="scientific">Aphanothece hegewaldii CCALA 016</name>
    <dbReference type="NCBI Taxonomy" id="2107694"/>
    <lineage>
        <taxon>Bacteria</taxon>
        <taxon>Bacillati</taxon>
        <taxon>Cyanobacteriota</taxon>
        <taxon>Cyanophyceae</taxon>
        <taxon>Oscillatoriophycideae</taxon>
        <taxon>Chroococcales</taxon>
        <taxon>Aphanothecaceae</taxon>
        <taxon>Aphanothece</taxon>
    </lineage>
</organism>
<reference evidence="1 2" key="1">
    <citation type="submission" date="2018-03" db="EMBL/GenBank/DDBJ databases">
        <title>The ancient ancestry and fast evolution of plastids.</title>
        <authorList>
            <person name="Moore K.R."/>
            <person name="Magnabosco C."/>
            <person name="Momper L."/>
            <person name="Gold D.A."/>
            <person name="Bosak T."/>
            <person name="Fournier G.P."/>
        </authorList>
    </citation>
    <scope>NUCLEOTIDE SEQUENCE [LARGE SCALE GENOMIC DNA]</scope>
    <source>
        <strain evidence="1 2">CCALA 016</strain>
    </source>
</reference>
<evidence type="ECO:0000313" key="2">
    <source>
        <dbReference type="Proteomes" id="UP000239001"/>
    </source>
</evidence>
<proteinExistence type="predicted"/>
<dbReference type="RefSeq" id="WP_106457682.1">
    <property type="nucleotide sequence ID" value="NZ_PXOH01000016.1"/>
</dbReference>
<protein>
    <submittedName>
        <fullName evidence="1">Uncharacterized protein</fullName>
    </submittedName>
</protein>
<dbReference type="OrthoDB" id="466466at2"/>
<reference evidence="1 2" key="2">
    <citation type="submission" date="2018-03" db="EMBL/GenBank/DDBJ databases">
        <authorList>
            <person name="Keele B.F."/>
        </authorList>
    </citation>
    <scope>NUCLEOTIDE SEQUENCE [LARGE SCALE GENOMIC DNA]</scope>
    <source>
        <strain evidence="1 2">CCALA 016</strain>
    </source>
</reference>